<feature type="transmembrane region" description="Helical" evidence="12">
    <location>
        <begin position="698"/>
        <end position="719"/>
    </location>
</feature>
<dbReference type="SUPFAM" id="SSF81324">
    <property type="entry name" value="Voltage-gated potassium channels"/>
    <property type="match status" value="1"/>
</dbReference>
<keyword evidence="10 12" id="KW-0472">Membrane</keyword>
<dbReference type="EMBL" id="LSRX01000865">
    <property type="protein sequence ID" value="OLP87342.1"/>
    <property type="molecule type" value="Genomic_DNA"/>
</dbReference>
<evidence type="ECO:0000259" key="13">
    <source>
        <dbReference type="PROSITE" id="PS50042"/>
    </source>
</evidence>
<protein>
    <submittedName>
        <fullName evidence="14">Monodehydroascorbate reductase, chloroplastic</fullName>
    </submittedName>
</protein>
<dbReference type="InterPro" id="IPR023753">
    <property type="entry name" value="FAD/NAD-binding_dom"/>
</dbReference>
<dbReference type="GO" id="GO:0005216">
    <property type="term" value="F:monoatomic ion channel activity"/>
    <property type="evidence" value="ECO:0007669"/>
    <property type="project" value="InterPro"/>
</dbReference>
<evidence type="ECO:0000256" key="10">
    <source>
        <dbReference type="ARBA" id="ARBA00023136"/>
    </source>
</evidence>
<evidence type="ECO:0000256" key="8">
    <source>
        <dbReference type="ARBA" id="ARBA00023002"/>
    </source>
</evidence>
<dbReference type="Gene3D" id="1.10.287.70">
    <property type="match status" value="1"/>
</dbReference>
<dbReference type="Gene3D" id="2.60.120.10">
    <property type="entry name" value="Jelly Rolls"/>
    <property type="match status" value="1"/>
</dbReference>
<evidence type="ECO:0000313" key="15">
    <source>
        <dbReference type="Proteomes" id="UP000186817"/>
    </source>
</evidence>
<feature type="domain" description="Cyclic nucleotide-binding" evidence="13">
    <location>
        <begin position="884"/>
        <end position="989"/>
    </location>
</feature>
<keyword evidence="3" id="KW-0813">Transport</keyword>
<evidence type="ECO:0000256" key="9">
    <source>
        <dbReference type="ARBA" id="ARBA00023065"/>
    </source>
</evidence>
<evidence type="ECO:0000256" key="12">
    <source>
        <dbReference type="SAM" id="Phobius"/>
    </source>
</evidence>
<dbReference type="GO" id="GO:0005737">
    <property type="term" value="C:cytoplasm"/>
    <property type="evidence" value="ECO:0007669"/>
    <property type="project" value="TreeGrafter"/>
</dbReference>
<dbReference type="GO" id="GO:0016651">
    <property type="term" value="F:oxidoreductase activity, acting on NAD(P)H"/>
    <property type="evidence" value="ECO:0007669"/>
    <property type="project" value="TreeGrafter"/>
</dbReference>
<keyword evidence="5 12" id="KW-0812">Transmembrane</keyword>
<feature type="region of interest" description="Disordered" evidence="11">
    <location>
        <begin position="500"/>
        <end position="526"/>
    </location>
</feature>
<keyword evidence="7 12" id="KW-1133">Transmembrane helix</keyword>
<gene>
    <name evidence="14" type="ORF">AK812_SmicGene31444</name>
</gene>
<keyword evidence="8" id="KW-0560">Oxidoreductase</keyword>
<feature type="region of interest" description="Disordered" evidence="11">
    <location>
        <begin position="407"/>
        <end position="426"/>
    </location>
</feature>
<dbReference type="OrthoDB" id="444210at2759"/>
<dbReference type="PANTHER" id="PTHR43557">
    <property type="entry name" value="APOPTOSIS-INDUCING FACTOR 1"/>
    <property type="match status" value="1"/>
</dbReference>
<dbReference type="GO" id="GO:0016020">
    <property type="term" value="C:membrane"/>
    <property type="evidence" value="ECO:0007669"/>
    <property type="project" value="UniProtKB-SubCell"/>
</dbReference>
<dbReference type="PANTHER" id="PTHR43557:SF2">
    <property type="entry name" value="RIESKE DOMAIN-CONTAINING PROTEIN-RELATED"/>
    <property type="match status" value="1"/>
</dbReference>
<evidence type="ECO:0000256" key="7">
    <source>
        <dbReference type="ARBA" id="ARBA00022989"/>
    </source>
</evidence>
<dbReference type="InterPro" id="IPR005821">
    <property type="entry name" value="Ion_trans_dom"/>
</dbReference>
<evidence type="ECO:0000256" key="2">
    <source>
        <dbReference type="ARBA" id="ARBA00004141"/>
    </source>
</evidence>
<organism evidence="14 15">
    <name type="scientific">Symbiodinium microadriaticum</name>
    <name type="common">Dinoflagellate</name>
    <name type="synonym">Zooxanthella microadriatica</name>
    <dbReference type="NCBI Taxonomy" id="2951"/>
    <lineage>
        <taxon>Eukaryota</taxon>
        <taxon>Sar</taxon>
        <taxon>Alveolata</taxon>
        <taxon>Dinophyceae</taxon>
        <taxon>Suessiales</taxon>
        <taxon>Symbiodiniaceae</taxon>
        <taxon>Symbiodinium</taxon>
    </lineage>
</organism>
<evidence type="ECO:0000256" key="4">
    <source>
        <dbReference type="ARBA" id="ARBA00022630"/>
    </source>
</evidence>
<comment type="caution">
    <text evidence="14">The sequence shown here is derived from an EMBL/GenBank/DDBJ whole genome shotgun (WGS) entry which is preliminary data.</text>
</comment>
<evidence type="ECO:0000256" key="11">
    <source>
        <dbReference type="SAM" id="MobiDB-lite"/>
    </source>
</evidence>
<dbReference type="InterPro" id="IPR000595">
    <property type="entry name" value="cNMP-bd_dom"/>
</dbReference>
<evidence type="ECO:0000256" key="5">
    <source>
        <dbReference type="ARBA" id="ARBA00022692"/>
    </source>
</evidence>
<keyword evidence="6" id="KW-0274">FAD</keyword>
<dbReference type="InterPro" id="IPR018490">
    <property type="entry name" value="cNMP-bd_dom_sf"/>
</dbReference>
<proteinExistence type="predicted"/>
<sequence>MDGTSEIGLAAASAVASKLASKGRAQVVEDLQEKEARQAQDWDTEVRKRWRQNFARQHEPLNQPQGQNPGDVSFTRWLCPTSRIHDRQAFHGIRNARMQEVWAVEARQRWHEKHPKPTWREKAVDLSLSCCIVVTQQRHSRVQEITHLVPGLDVTKLLAKKRDPMGSVAEIRDSTECAADSNSWQSLHPEMVFGGQFDFVVVGGGNAAGYACREFAAQGVAASKVAVVTAEPVPPYERPALTKAYLHPPSAKVGGGYIGLECAAALVGWGVQICETIECEEQEYMNARSSRSSSALITEDGWRYRSACIMTEPGEPVTSGDGRFEELTFLLMSQVVRNVTDLLSAHLEQAAADLVGIHKSVLLNGGLDGSRRSRAVQSQRICLDDLDGVSILSDDDKTGEAAHSMVALPADPPGDPMASKPSSRRPSIGFNMMRSFASLGGSSHASDGDVHSLHRLRPASEVPSDAASSVPASPREEAAIAYHDFELHSLWKVDEVTRTASSNKNGGGRRKSLIQSSKSQHFRSGEEVMDSRSKCHRCVMSPNSVSCLLWDVCCTVAIVHDMLMIPLTSAFPVPDGGVATGLALMSSCIWMMDFLLSFTRGYLDTRKGFVEMRPSRIAAHYAKTWLWPDVCFIALDILSLLVVSPNLEFLTLLRLIRNLRILRLFKMTSRLAVLKETMMSFDSRLEFSSVYLETIATVFKQLAIIAMLCHFMGCAWYALGTVMSLGQTWVLQHEAWHETATQPADWAYMYVTSMHWALTQFTPSSMDVVAVNTVERGFSLVVTLFGLIVFSFFIGSINQSLAKLRSVTARELQQNQMVRRYINENRISVGLAAEVLSFIKQRGVGKATSRLVMTDIKVVEHLPRKLLSQLQEEVYMPIMHQHELFQYLSAMCYIDIARLCYKGLTEVSVVHGEELFQAGCSGDRMYFVRGGRLSYFWEPRPLLAEDVVQDMRVGEPALWLRWESRGRLICEEQSAHFFRLEASAFRKAVSRSELLEPASIYARLFLRVITEECGSEDEATDLFPADQQVAELMKMLRNWQDGAVKVFANLLENSLDLGTAFDAWKEVVHRRKHEAAGTWMWPAHAVGRQVLYLLQMLGLRQRQHPDQVDTTVVLPEAHVIPRLFNPELGQWLEEQYTARGVKFVKGDQVTEFSGDGGKLSGLTLKSGTKLECNLAVVGIGAAPNVEFCEGLKLEQRGIVVDANMQTSTPGVYAVGDIATFPSKYGGLMRCENVDHARKSASQAVKAAMGVEAPPYTYLPYFYTRVFEYTDAPIVFNFFGDQSGHMLSLCVSTSQFYLNLATISRLSGLDKGCIVADLPESAYAETALLEAPQEPATEYRETLPALKARVRSLEAEAKSPDESSKLAKLSSRQVELLYARSTGSTACTPLQAASVMEPLEEDTNMSDQVVARKLQRRMSMSDQVSSPVGAGHPADIVILATARRGFRAEFYASVSQFTGPVSRQNTAGESVVDQEVGSQVAAGDGDPLLHREDSDSRMRSRFADLAQFQLSDDDFQSCLFVESEVHYTAFDKDCKCGQPSDSPGANAGRVVNEPICELGLTTYSEEDMNQFVTQLFKSVSEVNTLADYIDLRFVKKDPDFHSVRGKTQVRRGEREADRERERAVKAAASAKPDHDVAFATGQGCAVLLSNALQKKKSDMTLC</sequence>
<keyword evidence="4" id="KW-0285">Flavoprotein</keyword>
<dbReference type="Proteomes" id="UP000186817">
    <property type="component" value="Unassembled WGS sequence"/>
</dbReference>
<feature type="transmembrane region" description="Helical" evidence="12">
    <location>
        <begin position="778"/>
        <end position="797"/>
    </location>
</feature>
<evidence type="ECO:0000256" key="6">
    <source>
        <dbReference type="ARBA" id="ARBA00022827"/>
    </source>
</evidence>
<dbReference type="PROSITE" id="PS50042">
    <property type="entry name" value="CNMP_BINDING_3"/>
    <property type="match status" value="1"/>
</dbReference>
<dbReference type="InterPro" id="IPR014710">
    <property type="entry name" value="RmlC-like_jellyroll"/>
</dbReference>
<comment type="cofactor">
    <cofactor evidence="1">
        <name>FAD</name>
        <dbReference type="ChEBI" id="CHEBI:57692"/>
    </cofactor>
</comment>
<keyword evidence="9" id="KW-0406">Ion transport</keyword>
<accession>A0A1Q9CWN4</accession>
<dbReference type="SUPFAM" id="SSF51206">
    <property type="entry name" value="cAMP-binding domain-like"/>
    <property type="match status" value="1"/>
</dbReference>
<dbReference type="InterPro" id="IPR050446">
    <property type="entry name" value="FAD-oxidoreductase/Apoptosis"/>
</dbReference>
<dbReference type="SUPFAM" id="SSF51905">
    <property type="entry name" value="FAD/NAD(P)-binding domain"/>
    <property type="match status" value="1"/>
</dbReference>
<dbReference type="Pfam" id="PF00520">
    <property type="entry name" value="Ion_trans"/>
    <property type="match status" value="1"/>
</dbReference>
<dbReference type="InterPro" id="IPR036188">
    <property type="entry name" value="FAD/NAD-bd_sf"/>
</dbReference>
<name>A0A1Q9CWN4_SYMMI</name>
<reference evidence="14 15" key="1">
    <citation type="submission" date="2016-02" db="EMBL/GenBank/DDBJ databases">
        <title>Genome analysis of coral dinoflagellate symbionts highlights evolutionary adaptations to a symbiotic lifestyle.</title>
        <authorList>
            <person name="Aranda M."/>
            <person name="Li Y."/>
            <person name="Liew Y.J."/>
            <person name="Baumgarten S."/>
            <person name="Simakov O."/>
            <person name="Wilson M."/>
            <person name="Piel J."/>
            <person name="Ashoor H."/>
            <person name="Bougouffa S."/>
            <person name="Bajic V.B."/>
            <person name="Ryu T."/>
            <person name="Ravasi T."/>
            <person name="Bayer T."/>
            <person name="Micklem G."/>
            <person name="Kim H."/>
            <person name="Bhak J."/>
            <person name="Lajeunesse T.C."/>
            <person name="Voolstra C.R."/>
        </authorList>
    </citation>
    <scope>NUCLEOTIDE SEQUENCE [LARGE SCALE GENOMIC DNA]</scope>
    <source>
        <strain evidence="14 15">CCMP2467</strain>
    </source>
</reference>
<evidence type="ECO:0000256" key="3">
    <source>
        <dbReference type="ARBA" id="ARBA00022448"/>
    </source>
</evidence>
<dbReference type="Gene3D" id="3.50.50.60">
    <property type="entry name" value="FAD/NAD(P)-binding domain"/>
    <property type="match status" value="3"/>
</dbReference>
<comment type="subcellular location">
    <subcellularLocation>
        <location evidence="2">Membrane</location>
        <topology evidence="2">Multi-pass membrane protein</topology>
    </subcellularLocation>
</comment>
<dbReference type="Pfam" id="PF07992">
    <property type="entry name" value="Pyr_redox_2"/>
    <property type="match status" value="1"/>
</dbReference>
<keyword evidence="15" id="KW-1185">Reference proteome</keyword>
<evidence type="ECO:0000256" key="1">
    <source>
        <dbReference type="ARBA" id="ARBA00001974"/>
    </source>
</evidence>
<evidence type="ECO:0000313" key="14">
    <source>
        <dbReference type="EMBL" id="OLP87342.1"/>
    </source>
</evidence>